<proteinExistence type="inferred from homology"/>
<feature type="transmembrane region" description="Helical" evidence="3">
    <location>
        <begin position="204"/>
        <end position="223"/>
    </location>
</feature>
<evidence type="ECO:0000256" key="1">
    <source>
        <dbReference type="ARBA" id="ARBA00022679"/>
    </source>
</evidence>
<dbReference type="AlphaFoldDB" id="A0A8J3B176"/>
<evidence type="ECO:0000313" key="5">
    <source>
        <dbReference type="Proteomes" id="UP000649739"/>
    </source>
</evidence>
<evidence type="ECO:0000256" key="2">
    <source>
        <dbReference type="RuleBase" id="RU003750"/>
    </source>
</evidence>
<gene>
    <name evidence="4" type="ORF">GCM10010123_01650</name>
</gene>
<dbReference type="GO" id="GO:0008654">
    <property type="term" value="P:phospholipid biosynthetic process"/>
    <property type="evidence" value="ECO:0007669"/>
    <property type="project" value="InterPro"/>
</dbReference>
<accession>A0A8J3B176</accession>
<evidence type="ECO:0000313" key="4">
    <source>
        <dbReference type="EMBL" id="GGJ75314.1"/>
    </source>
</evidence>
<keyword evidence="5" id="KW-1185">Reference proteome</keyword>
<evidence type="ECO:0008006" key="6">
    <source>
        <dbReference type="Google" id="ProtNLM"/>
    </source>
</evidence>
<keyword evidence="3" id="KW-1133">Transmembrane helix</keyword>
<dbReference type="Gene3D" id="1.20.120.1760">
    <property type="match status" value="1"/>
</dbReference>
<keyword evidence="1 2" id="KW-0808">Transferase</keyword>
<comment type="similarity">
    <text evidence="2">Belongs to the CDP-alcohol phosphatidyltransferase class-I family.</text>
</comment>
<keyword evidence="3" id="KW-0472">Membrane</keyword>
<reference evidence="4" key="1">
    <citation type="journal article" date="2014" name="Int. J. Syst. Evol. Microbiol.">
        <title>Complete genome sequence of Corynebacterium casei LMG S-19264T (=DSM 44701T), isolated from a smear-ripened cheese.</title>
        <authorList>
            <consortium name="US DOE Joint Genome Institute (JGI-PGF)"/>
            <person name="Walter F."/>
            <person name="Albersmeier A."/>
            <person name="Kalinowski J."/>
            <person name="Ruckert C."/>
        </authorList>
    </citation>
    <scope>NUCLEOTIDE SEQUENCE</scope>
    <source>
        <strain evidence="4">JCM 3090</strain>
    </source>
</reference>
<comment type="caution">
    <text evidence="4">The sequence shown here is derived from an EMBL/GenBank/DDBJ whole genome shotgun (WGS) entry which is preliminary data.</text>
</comment>
<organism evidence="4 5">
    <name type="scientific">Pilimelia anulata</name>
    <dbReference type="NCBI Taxonomy" id="53371"/>
    <lineage>
        <taxon>Bacteria</taxon>
        <taxon>Bacillati</taxon>
        <taxon>Actinomycetota</taxon>
        <taxon>Actinomycetes</taxon>
        <taxon>Micromonosporales</taxon>
        <taxon>Micromonosporaceae</taxon>
        <taxon>Pilimelia</taxon>
    </lineage>
</organism>
<reference evidence="4" key="2">
    <citation type="submission" date="2020-09" db="EMBL/GenBank/DDBJ databases">
        <authorList>
            <person name="Sun Q."/>
            <person name="Ohkuma M."/>
        </authorList>
    </citation>
    <scope>NUCLEOTIDE SEQUENCE</scope>
    <source>
        <strain evidence="4">JCM 3090</strain>
    </source>
</reference>
<keyword evidence="3" id="KW-0812">Transmembrane</keyword>
<dbReference type="EMBL" id="BMQB01000001">
    <property type="protein sequence ID" value="GGJ75314.1"/>
    <property type="molecule type" value="Genomic_DNA"/>
</dbReference>
<dbReference type="GO" id="GO:0016020">
    <property type="term" value="C:membrane"/>
    <property type="evidence" value="ECO:0007669"/>
    <property type="project" value="InterPro"/>
</dbReference>
<dbReference type="Pfam" id="PF01066">
    <property type="entry name" value="CDP-OH_P_transf"/>
    <property type="match status" value="1"/>
</dbReference>
<dbReference type="InterPro" id="IPR048254">
    <property type="entry name" value="CDP_ALCOHOL_P_TRANSF_CS"/>
</dbReference>
<dbReference type="InterPro" id="IPR000462">
    <property type="entry name" value="CDP-OH_P_trans"/>
</dbReference>
<protein>
    <recommendedName>
        <fullName evidence="6">CDP-alcohol phosphatidyltransferase</fullName>
    </recommendedName>
</protein>
<evidence type="ECO:0000256" key="3">
    <source>
        <dbReference type="SAM" id="Phobius"/>
    </source>
</evidence>
<feature type="transmembrane region" description="Helical" evidence="3">
    <location>
        <begin position="112"/>
        <end position="133"/>
    </location>
</feature>
<dbReference type="PROSITE" id="PS00379">
    <property type="entry name" value="CDP_ALCOHOL_P_TRANSF"/>
    <property type="match status" value="1"/>
</dbReference>
<dbReference type="Proteomes" id="UP000649739">
    <property type="component" value="Unassembled WGS sequence"/>
</dbReference>
<dbReference type="GO" id="GO:0016780">
    <property type="term" value="F:phosphotransferase activity, for other substituted phosphate groups"/>
    <property type="evidence" value="ECO:0007669"/>
    <property type="project" value="InterPro"/>
</dbReference>
<sequence length="236" mass="24484">MAAPGWAQYRAVARPAGLFTVWVDYPVSARLCVAAHRWGLRPSALTLANLVLGVGASLTTVALAEAVAGGTARWWGVVAWLLWQVAYVCDCCDGQLARVTGQSSAAGGRLDVLCDIAVQIALVGAVAAVVSAASSWVPSWLLAVFGASWMVNMVTSVMAKEGTNVSLVTSGSPLVRLVKLVRDYGFMVTLVAVSLVLWPAGMVWVMALFTVVNCGFLAASVAASGRSAWGAGGQGR</sequence>
<name>A0A8J3B176_9ACTN</name>
<dbReference type="InterPro" id="IPR043130">
    <property type="entry name" value="CDP-OH_PTrfase_TM_dom"/>
</dbReference>